<dbReference type="PROSITE" id="PS00141">
    <property type="entry name" value="ASP_PROTEASE"/>
    <property type="match status" value="1"/>
</dbReference>
<evidence type="ECO:0000313" key="2">
    <source>
        <dbReference type="Proteomes" id="UP000826271"/>
    </source>
</evidence>
<gene>
    <name evidence="1" type="ORF">BUALT_Bualt09G0034000</name>
</gene>
<dbReference type="Proteomes" id="UP000826271">
    <property type="component" value="Unassembled WGS sequence"/>
</dbReference>
<dbReference type="GO" id="GO:0006508">
    <property type="term" value="P:proteolysis"/>
    <property type="evidence" value="ECO:0007669"/>
    <property type="project" value="InterPro"/>
</dbReference>
<keyword evidence="2" id="KW-1185">Reference proteome</keyword>
<dbReference type="InterPro" id="IPR001969">
    <property type="entry name" value="Aspartic_peptidase_AS"/>
</dbReference>
<comment type="caution">
    <text evidence="1">The sequence shown here is derived from an EMBL/GenBank/DDBJ whole genome shotgun (WGS) entry which is preliminary data.</text>
</comment>
<protein>
    <submittedName>
        <fullName evidence="1">Uncharacterized protein</fullName>
    </submittedName>
</protein>
<name>A0AAV6X889_9LAMI</name>
<dbReference type="AlphaFoldDB" id="A0AAV6X889"/>
<evidence type="ECO:0000313" key="1">
    <source>
        <dbReference type="EMBL" id="KAG8376157.1"/>
    </source>
</evidence>
<dbReference type="InterPro" id="IPR021109">
    <property type="entry name" value="Peptidase_aspartic_dom_sf"/>
</dbReference>
<accession>A0AAV6X889</accession>
<dbReference type="Gene3D" id="2.40.70.10">
    <property type="entry name" value="Acid Proteases"/>
    <property type="match status" value="1"/>
</dbReference>
<reference evidence="1" key="1">
    <citation type="submission" date="2019-10" db="EMBL/GenBank/DDBJ databases">
        <authorList>
            <person name="Zhang R."/>
            <person name="Pan Y."/>
            <person name="Wang J."/>
            <person name="Ma R."/>
            <person name="Yu S."/>
        </authorList>
    </citation>
    <scope>NUCLEOTIDE SEQUENCE</scope>
    <source>
        <strain evidence="1">LA-IB0</strain>
        <tissue evidence="1">Leaf</tissue>
    </source>
</reference>
<proteinExistence type="predicted"/>
<dbReference type="EMBL" id="WHWC01000009">
    <property type="protein sequence ID" value="KAG8376157.1"/>
    <property type="molecule type" value="Genomic_DNA"/>
</dbReference>
<dbReference type="CDD" id="cd00303">
    <property type="entry name" value="retropepsin_like"/>
    <property type="match status" value="1"/>
</dbReference>
<dbReference type="Pfam" id="PF13650">
    <property type="entry name" value="Asp_protease_2"/>
    <property type="match status" value="1"/>
</dbReference>
<dbReference type="GO" id="GO:0004190">
    <property type="term" value="F:aspartic-type endopeptidase activity"/>
    <property type="evidence" value="ECO:0007669"/>
    <property type="project" value="InterPro"/>
</dbReference>
<sequence length="202" mass="22838">MDEKRANGLCFLCDEKYTFGHQCSKRRQLFLMEVLDDDDQIEVLQEETVVTTNEEEGTDHIMTDSHVSMHALSGIHDYRTMRVTGNVEGKPVHILIDTGSTHNFIDIEAVKRLGCKTVETTPFPVSVADGNKIMSSAIWDISWNFNQLKMEFTVDGKKIALRGMQPSSVKVISKHKMRKVMNKTAQIAMIHSCGRFTTARST</sequence>
<organism evidence="1 2">
    <name type="scientific">Buddleja alternifolia</name>
    <dbReference type="NCBI Taxonomy" id="168488"/>
    <lineage>
        <taxon>Eukaryota</taxon>
        <taxon>Viridiplantae</taxon>
        <taxon>Streptophyta</taxon>
        <taxon>Embryophyta</taxon>
        <taxon>Tracheophyta</taxon>
        <taxon>Spermatophyta</taxon>
        <taxon>Magnoliopsida</taxon>
        <taxon>eudicotyledons</taxon>
        <taxon>Gunneridae</taxon>
        <taxon>Pentapetalae</taxon>
        <taxon>asterids</taxon>
        <taxon>lamiids</taxon>
        <taxon>Lamiales</taxon>
        <taxon>Scrophulariaceae</taxon>
        <taxon>Buddlejeae</taxon>
        <taxon>Buddleja</taxon>
    </lineage>
</organism>
<dbReference type="SUPFAM" id="SSF50630">
    <property type="entry name" value="Acid proteases"/>
    <property type="match status" value="1"/>
</dbReference>